<name>A0A6A6T4T2_9PLEO</name>
<proteinExistence type="predicted"/>
<dbReference type="AlphaFoldDB" id="A0A6A6T4T2"/>
<evidence type="ECO:0000313" key="2">
    <source>
        <dbReference type="Proteomes" id="UP000799324"/>
    </source>
</evidence>
<keyword evidence="2" id="KW-1185">Reference proteome</keyword>
<dbReference type="Proteomes" id="UP000799324">
    <property type="component" value="Unassembled WGS sequence"/>
</dbReference>
<accession>A0A6A6T4T2</accession>
<dbReference type="OrthoDB" id="10254945at2759"/>
<reference evidence="1" key="1">
    <citation type="journal article" date="2020" name="Stud. Mycol.">
        <title>101 Dothideomycetes genomes: a test case for predicting lifestyles and emergence of pathogens.</title>
        <authorList>
            <person name="Haridas S."/>
            <person name="Albert R."/>
            <person name="Binder M."/>
            <person name="Bloem J."/>
            <person name="Labutti K."/>
            <person name="Salamov A."/>
            <person name="Andreopoulos B."/>
            <person name="Baker S."/>
            <person name="Barry K."/>
            <person name="Bills G."/>
            <person name="Bluhm B."/>
            <person name="Cannon C."/>
            <person name="Castanera R."/>
            <person name="Culley D."/>
            <person name="Daum C."/>
            <person name="Ezra D."/>
            <person name="Gonzalez J."/>
            <person name="Henrissat B."/>
            <person name="Kuo A."/>
            <person name="Liang C."/>
            <person name="Lipzen A."/>
            <person name="Lutzoni F."/>
            <person name="Magnuson J."/>
            <person name="Mondo S."/>
            <person name="Nolan M."/>
            <person name="Ohm R."/>
            <person name="Pangilinan J."/>
            <person name="Park H.-J."/>
            <person name="Ramirez L."/>
            <person name="Alfaro M."/>
            <person name="Sun H."/>
            <person name="Tritt A."/>
            <person name="Yoshinaga Y."/>
            <person name="Zwiers L.-H."/>
            <person name="Turgeon B."/>
            <person name="Goodwin S."/>
            <person name="Spatafora J."/>
            <person name="Crous P."/>
            <person name="Grigoriev I."/>
        </authorList>
    </citation>
    <scope>NUCLEOTIDE SEQUENCE</scope>
    <source>
        <strain evidence="1">CBS 122681</strain>
    </source>
</reference>
<protein>
    <submittedName>
        <fullName evidence="1">Uncharacterized protein</fullName>
    </submittedName>
</protein>
<sequence length="357" mass="42019">MAKPHELIDTLASARTKAIKVLADDGFYKVKDRIIDLEDRIHPLFHHNRFLNLPMDSYQKIKPALWLASLLIEDRRAIDWFLTYMRGIVSPSSTDKGRQYLYVPSGESTNELDIMVQWEATLSKLAQILTWDLYLDEKPHLLPVVGMTCSWKELREDWKRLVVHCESLDELKQKEEWTIYLTVQFYLANVLVHELAHCLYNFPERRPHFKTANFSEVYSNKMEAETAPYDPEIGNSWCVAVIGGKLDFALNSLTRPGSFLNDYTGSSCSLPDFSFRIGRPRSFHHLGLNFPRHYLYELVPLDWIADWFRKSHWAKHKRIVLKKPVIWTLTHEVMREAEDEMQQDVRLRIWKPNSKDK</sequence>
<evidence type="ECO:0000313" key="1">
    <source>
        <dbReference type="EMBL" id="KAF2654181.1"/>
    </source>
</evidence>
<dbReference type="EMBL" id="MU004368">
    <property type="protein sequence ID" value="KAF2654181.1"/>
    <property type="molecule type" value="Genomic_DNA"/>
</dbReference>
<gene>
    <name evidence="1" type="ORF">K491DRAFT_679877</name>
</gene>
<organism evidence="1 2">
    <name type="scientific">Lophiostoma macrostomum CBS 122681</name>
    <dbReference type="NCBI Taxonomy" id="1314788"/>
    <lineage>
        <taxon>Eukaryota</taxon>
        <taxon>Fungi</taxon>
        <taxon>Dikarya</taxon>
        <taxon>Ascomycota</taxon>
        <taxon>Pezizomycotina</taxon>
        <taxon>Dothideomycetes</taxon>
        <taxon>Pleosporomycetidae</taxon>
        <taxon>Pleosporales</taxon>
        <taxon>Lophiostomataceae</taxon>
        <taxon>Lophiostoma</taxon>
    </lineage>
</organism>